<proteinExistence type="predicted"/>
<dbReference type="PANTHER" id="PTHR12472:SF0">
    <property type="entry name" value="RAB3 GTPASE-ACTIVATING PROTEIN NON-CATALYTIC SUBUNIT"/>
    <property type="match status" value="1"/>
</dbReference>
<dbReference type="OrthoDB" id="360390at2759"/>
<dbReference type="EMBL" id="PJQM01005833">
    <property type="protein sequence ID" value="RCH80766.1"/>
    <property type="molecule type" value="Genomic_DNA"/>
</dbReference>
<evidence type="ECO:0000313" key="2">
    <source>
        <dbReference type="EMBL" id="RCH80766.1"/>
    </source>
</evidence>
<comment type="caution">
    <text evidence="2">The sequence shown here is derived from an EMBL/GenBank/DDBJ whole genome shotgun (WGS) entry which is preliminary data.</text>
</comment>
<reference evidence="2 3" key="1">
    <citation type="journal article" date="2018" name="G3 (Bethesda)">
        <title>Phylogenetic and Phylogenomic Definition of Rhizopus Species.</title>
        <authorList>
            <person name="Gryganskyi A.P."/>
            <person name="Golan J."/>
            <person name="Dolatabadi S."/>
            <person name="Mondo S."/>
            <person name="Robb S."/>
            <person name="Idnurm A."/>
            <person name="Muszewska A."/>
            <person name="Steczkiewicz K."/>
            <person name="Masonjones S."/>
            <person name="Liao H.L."/>
            <person name="Gajdeczka M.T."/>
            <person name="Anike F."/>
            <person name="Vuek A."/>
            <person name="Anishchenko I.M."/>
            <person name="Voigt K."/>
            <person name="de Hoog G.S."/>
            <person name="Smith M.E."/>
            <person name="Heitman J."/>
            <person name="Vilgalys R."/>
            <person name="Stajich J.E."/>
        </authorList>
    </citation>
    <scope>NUCLEOTIDE SEQUENCE [LARGE SCALE GENOMIC DNA]</scope>
    <source>
        <strain evidence="2 3">LSU 92-RS-03</strain>
    </source>
</reference>
<protein>
    <recommendedName>
        <fullName evidence="1">Rab3-GAP regulatory subunit N-terminal domain-containing protein</fullName>
    </recommendedName>
</protein>
<evidence type="ECO:0000313" key="3">
    <source>
        <dbReference type="Proteomes" id="UP000253551"/>
    </source>
</evidence>
<organism evidence="2 3">
    <name type="scientific">Rhizopus stolonifer</name>
    <name type="common">Rhizopus nigricans</name>
    <dbReference type="NCBI Taxonomy" id="4846"/>
    <lineage>
        <taxon>Eukaryota</taxon>
        <taxon>Fungi</taxon>
        <taxon>Fungi incertae sedis</taxon>
        <taxon>Mucoromycota</taxon>
        <taxon>Mucoromycotina</taxon>
        <taxon>Mucoromycetes</taxon>
        <taxon>Mucorales</taxon>
        <taxon>Mucorineae</taxon>
        <taxon>Rhizopodaceae</taxon>
        <taxon>Rhizopus</taxon>
    </lineage>
</organism>
<evidence type="ECO:0000259" key="1">
    <source>
        <dbReference type="Pfam" id="PF14655"/>
    </source>
</evidence>
<dbReference type="InterPro" id="IPR026059">
    <property type="entry name" value="Rab3GAP2"/>
</dbReference>
<keyword evidence="3" id="KW-1185">Reference proteome</keyword>
<sequence length="228" mass="25387">MHTAFTYKKCDLQHQDEANDIAILGPSPTYSQSPLLDPSTTISTIFTLSTLSSKTATSRYISVGSYPMFTYYTTIESTRSLMSVTSMTSYHKPEEPKNSATPYVPDLHHPPRHIEPAAPIPAIFSSNDSYCKTNQMSLCSPSTSAQRHTLVATTNTLGRVTLWDTLQGEMIRMWKGVRDEVYGWIERKEKPKGGEYEGLAGCLLVSPDGEVRIIKVILKNENTKTVSE</sequence>
<accession>A0A367IT07</accession>
<gene>
    <name evidence="2" type="ORF">CU098_005199</name>
</gene>
<name>A0A367IT07_RHIST</name>
<dbReference type="InterPro" id="IPR032839">
    <property type="entry name" value="RAB3GAP_N"/>
</dbReference>
<dbReference type="PANTHER" id="PTHR12472">
    <property type="entry name" value="RAB3-GAP REGULATORY DOMAIN"/>
    <property type="match status" value="1"/>
</dbReference>
<feature type="domain" description="Rab3-GAP regulatory subunit N-terminal" evidence="1">
    <location>
        <begin position="2"/>
        <end position="191"/>
    </location>
</feature>
<dbReference type="Proteomes" id="UP000253551">
    <property type="component" value="Unassembled WGS sequence"/>
</dbReference>
<dbReference type="Pfam" id="PF14655">
    <property type="entry name" value="RAB3GAP2_N"/>
    <property type="match status" value="1"/>
</dbReference>
<dbReference type="STRING" id="4846.A0A367IT07"/>
<dbReference type="AlphaFoldDB" id="A0A367IT07"/>